<reference evidence="1 2" key="1">
    <citation type="submission" date="2017-09" db="EMBL/GenBank/DDBJ databases">
        <title>Sequencing the genomes of two abundant thermophiles in Great Basin hot springs: Thermocrinis jamiesonii and novel Chloroflexi Thermoflexus hugenholtzii.</title>
        <authorList>
            <person name="Hedlund B."/>
        </authorList>
    </citation>
    <scope>NUCLEOTIDE SEQUENCE [LARGE SCALE GENOMIC DNA]</scope>
    <source>
        <strain evidence="1 2">G233</strain>
    </source>
</reference>
<sequence>MKRKLVTCPKCELEFTSARELTYCPGCHALVEPRARAAAGR</sequence>
<protein>
    <submittedName>
        <fullName evidence="1">Uncharacterized protein</fullName>
    </submittedName>
</protein>
<dbReference type="Proteomes" id="UP000223071">
    <property type="component" value="Unassembled WGS sequence"/>
</dbReference>
<comment type="caution">
    <text evidence="1">The sequence shown here is derived from an EMBL/GenBank/DDBJ whole genome shotgun (WGS) entry which is preliminary data.</text>
</comment>
<accession>A0A2A9HGQ4</accession>
<dbReference type="AlphaFoldDB" id="A0A2A9HGQ4"/>
<dbReference type="EMBL" id="PDJQ01000001">
    <property type="protein sequence ID" value="PFG75207.1"/>
    <property type="molecule type" value="Genomic_DNA"/>
</dbReference>
<name>A0A2A9HGQ4_TEPT2</name>
<keyword evidence="2" id="KW-1185">Reference proteome</keyword>
<evidence type="ECO:0000313" key="2">
    <source>
        <dbReference type="Proteomes" id="UP000223071"/>
    </source>
</evidence>
<gene>
    <name evidence="1" type="ORF">A9A59_2474</name>
</gene>
<proteinExistence type="predicted"/>
<evidence type="ECO:0000313" key="1">
    <source>
        <dbReference type="EMBL" id="PFG75207.1"/>
    </source>
</evidence>
<dbReference type="RefSeq" id="WP_278286905.1">
    <property type="nucleotide sequence ID" value="NZ_PDJQ01000001.1"/>
</dbReference>
<organism evidence="1 2">
    <name type="scientific">Tepidiforma thermophila (strain KCTC 52669 / CGMCC 1.13589 / G233)</name>
    <dbReference type="NCBI Taxonomy" id="2761530"/>
    <lineage>
        <taxon>Bacteria</taxon>
        <taxon>Bacillati</taxon>
        <taxon>Chloroflexota</taxon>
        <taxon>Tepidiformia</taxon>
        <taxon>Tepidiformales</taxon>
        <taxon>Tepidiformaceae</taxon>
        <taxon>Tepidiforma</taxon>
    </lineage>
</organism>